<sequence length="365" mass="41181">MMHNRRSSSFGTAEQEQLLKSAQALESQIENANLQLLRHPDTFHTWRLDTDEGDDTAELEAVARERDPAIVAADVAAQISFLRKLKFQYLEQNAKDRYVKSIVSDIDDAPIVTAEDNKELLASNAAKKEKLKVAKSSLAETQRDVRTLAPLVERDYTKIKDTATQATQLAQQILDARLALTRLRKTHPHPRLTVALADQKLIDQVTEMQKLNDELEELRAQAQTVKEQVKKSALEVENLRVERAELEKTVKLSQMDADDDARLVPLYSWYTASMNLHRSMNDLHESYTASDNELRLTYKIDSSPHRITISLFFAPDTRQLAAVQTAGLEELGVDVGDVIDAHVQVNDVQGVVAAILARARMRHIR</sequence>
<organism evidence="3 4">
    <name type="scientific">Sphagnurus paluster</name>
    <dbReference type="NCBI Taxonomy" id="117069"/>
    <lineage>
        <taxon>Eukaryota</taxon>
        <taxon>Fungi</taxon>
        <taxon>Dikarya</taxon>
        <taxon>Basidiomycota</taxon>
        <taxon>Agaricomycotina</taxon>
        <taxon>Agaricomycetes</taxon>
        <taxon>Agaricomycetidae</taxon>
        <taxon>Agaricales</taxon>
        <taxon>Tricholomatineae</taxon>
        <taxon>Lyophyllaceae</taxon>
        <taxon>Sphagnurus</taxon>
    </lineage>
</organism>
<name>A0A9P7GGG8_9AGAR</name>
<dbReference type="GO" id="GO:0051315">
    <property type="term" value="P:attachment of mitotic spindle microtubules to kinetochore"/>
    <property type="evidence" value="ECO:0007669"/>
    <property type="project" value="TreeGrafter"/>
</dbReference>
<keyword evidence="4" id="KW-1185">Reference proteome</keyword>
<dbReference type="OrthoDB" id="18959at2759"/>
<reference evidence="3" key="1">
    <citation type="submission" date="2021-02" db="EMBL/GenBank/DDBJ databases">
        <authorList>
            <person name="Nieuwenhuis M."/>
            <person name="Van De Peppel L.J.J."/>
        </authorList>
    </citation>
    <scope>NUCLEOTIDE SEQUENCE</scope>
    <source>
        <strain evidence="3">D49</strain>
    </source>
</reference>
<dbReference type="GO" id="GO:0000776">
    <property type="term" value="C:kinetochore"/>
    <property type="evidence" value="ECO:0007669"/>
    <property type="project" value="InterPro"/>
</dbReference>
<dbReference type="PANTHER" id="PTHR37329">
    <property type="entry name" value="KINETOCHORE PROTEIN SOS7"/>
    <property type="match status" value="1"/>
</dbReference>
<accession>A0A9P7GGG8</accession>
<dbReference type="PANTHER" id="PTHR37329:SF1">
    <property type="entry name" value="KINETOCHORE PROTEIN SOS7"/>
    <property type="match status" value="1"/>
</dbReference>
<feature type="coiled-coil region" evidence="1">
    <location>
        <begin position="198"/>
        <end position="256"/>
    </location>
</feature>
<dbReference type="Pfam" id="PF20882">
    <property type="entry name" value="Sos7"/>
    <property type="match status" value="1"/>
</dbReference>
<dbReference type="Proteomes" id="UP000717328">
    <property type="component" value="Unassembled WGS sequence"/>
</dbReference>
<dbReference type="InterPro" id="IPR037475">
    <property type="entry name" value="Sos7"/>
</dbReference>
<evidence type="ECO:0000313" key="3">
    <source>
        <dbReference type="EMBL" id="KAG5649521.1"/>
    </source>
</evidence>
<evidence type="ECO:0000256" key="1">
    <source>
        <dbReference type="SAM" id="Coils"/>
    </source>
</evidence>
<evidence type="ECO:0000313" key="4">
    <source>
        <dbReference type="Proteomes" id="UP000717328"/>
    </source>
</evidence>
<keyword evidence="1" id="KW-0175">Coiled coil</keyword>
<comment type="caution">
    <text evidence="3">The sequence shown here is derived from an EMBL/GenBank/DDBJ whole genome shotgun (WGS) entry which is preliminary data.</text>
</comment>
<dbReference type="EMBL" id="JABCKI010000914">
    <property type="protein sequence ID" value="KAG5649521.1"/>
    <property type="molecule type" value="Genomic_DNA"/>
</dbReference>
<feature type="domain" description="Kinetochore protein Sos7 coiled-coil" evidence="2">
    <location>
        <begin position="81"/>
        <end position="156"/>
    </location>
</feature>
<dbReference type="InterPro" id="IPR048781">
    <property type="entry name" value="Sos7_CC"/>
</dbReference>
<dbReference type="AlphaFoldDB" id="A0A9P7GGG8"/>
<protein>
    <recommendedName>
        <fullName evidence="2">Kinetochore protein Sos7 coiled-coil domain-containing protein</fullName>
    </recommendedName>
</protein>
<evidence type="ECO:0000259" key="2">
    <source>
        <dbReference type="Pfam" id="PF20882"/>
    </source>
</evidence>
<dbReference type="GO" id="GO:0034501">
    <property type="term" value="P:protein localization to kinetochore"/>
    <property type="evidence" value="ECO:0007669"/>
    <property type="project" value="InterPro"/>
</dbReference>
<gene>
    <name evidence="3" type="ORF">H0H81_003317</name>
</gene>
<proteinExistence type="predicted"/>
<reference evidence="3" key="2">
    <citation type="submission" date="2021-10" db="EMBL/GenBank/DDBJ databases">
        <title>Phylogenomics reveals ancestral predisposition of the termite-cultivated fungus Termitomyces towards a domesticated lifestyle.</title>
        <authorList>
            <person name="Auxier B."/>
            <person name="Grum-Grzhimaylo A."/>
            <person name="Cardenas M.E."/>
            <person name="Lodge J.D."/>
            <person name="Laessoe T."/>
            <person name="Pedersen O."/>
            <person name="Smith M.E."/>
            <person name="Kuyper T.W."/>
            <person name="Franco-Molano E.A."/>
            <person name="Baroni T.J."/>
            <person name="Aanen D.K."/>
        </authorList>
    </citation>
    <scope>NUCLEOTIDE SEQUENCE</scope>
    <source>
        <strain evidence="3">D49</strain>
    </source>
</reference>